<name>A0AAE0PDG1_SORBR</name>
<reference evidence="3" key="1">
    <citation type="journal article" date="2023" name="Mol. Phylogenet. Evol.">
        <title>Genome-scale phylogeny and comparative genomics of the fungal order Sordariales.</title>
        <authorList>
            <person name="Hensen N."/>
            <person name="Bonometti L."/>
            <person name="Westerberg I."/>
            <person name="Brannstrom I.O."/>
            <person name="Guillou S."/>
            <person name="Cros-Aarteil S."/>
            <person name="Calhoun S."/>
            <person name="Haridas S."/>
            <person name="Kuo A."/>
            <person name="Mondo S."/>
            <person name="Pangilinan J."/>
            <person name="Riley R."/>
            <person name="LaButti K."/>
            <person name="Andreopoulos B."/>
            <person name="Lipzen A."/>
            <person name="Chen C."/>
            <person name="Yan M."/>
            <person name="Daum C."/>
            <person name="Ng V."/>
            <person name="Clum A."/>
            <person name="Steindorff A."/>
            <person name="Ohm R.A."/>
            <person name="Martin F."/>
            <person name="Silar P."/>
            <person name="Natvig D.O."/>
            <person name="Lalanne C."/>
            <person name="Gautier V."/>
            <person name="Ament-Velasquez S.L."/>
            <person name="Kruys A."/>
            <person name="Hutchinson M.I."/>
            <person name="Powell A.J."/>
            <person name="Barry K."/>
            <person name="Miller A.N."/>
            <person name="Grigoriev I.V."/>
            <person name="Debuchy R."/>
            <person name="Gladieux P."/>
            <person name="Hiltunen Thoren M."/>
            <person name="Johannesson H."/>
        </authorList>
    </citation>
    <scope>NUCLEOTIDE SEQUENCE</scope>
    <source>
        <strain evidence="3">FGSC 1904</strain>
    </source>
</reference>
<feature type="region of interest" description="Disordered" evidence="1">
    <location>
        <begin position="697"/>
        <end position="736"/>
    </location>
</feature>
<keyword evidence="2" id="KW-1133">Transmembrane helix</keyword>
<evidence type="ECO:0000313" key="3">
    <source>
        <dbReference type="EMBL" id="KAK3397812.1"/>
    </source>
</evidence>
<keyword evidence="2" id="KW-0812">Transmembrane</keyword>
<dbReference type="Proteomes" id="UP001281003">
    <property type="component" value="Unassembled WGS sequence"/>
</dbReference>
<keyword evidence="2" id="KW-0472">Membrane</keyword>
<gene>
    <name evidence="3" type="ORF">B0T20DRAFT_499636</name>
</gene>
<feature type="region of interest" description="Disordered" evidence="1">
    <location>
        <begin position="625"/>
        <end position="674"/>
    </location>
</feature>
<evidence type="ECO:0000313" key="4">
    <source>
        <dbReference type="Proteomes" id="UP001281003"/>
    </source>
</evidence>
<feature type="compositionally biased region" description="Low complexity" evidence="1">
    <location>
        <begin position="698"/>
        <end position="736"/>
    </location>
</feature>
<feature type="transmembrane region" description="Helical" evidence="2">
    <location>
        <begin position="17"/>
        <end position="39"/>
    </location>
</feature>
<keyword evidence="4" id="KW-1185">Reference proteome</keyword>
<feature type="non-terminal residue" evidence="3">
    <location>
        <position position="736"/>
    </location>
</feature>
<protein>
    <submittedName>
        <fullName evidence="3">Uncharacterized protein</fullName>
    </submittedName>
</protein>
<feature type="compositionally biased region" description="Polar residues" evidence="1">
    <location>
        <begin position="277"/>
        <end position="289"/>
    </location>
</feature>
<dbReference type="AlphaFoldDB" id="A0AAE0PDG1"/>
<proteinExistence type="predicted"/>
<feature type="non-terminal residue" evidence="3">
    <location>
        <position position="1"/>
    </location>
</feature>
<feature type="compositionally biased region" description="Polar residues" evidence="1">
    <location>
        <begin position="625"/>
        <end position="637"/>
    </location>
</feature>
<accession>A0AAE0PDG1</accession>
<evidence type="ECO:0000256" key="2">
    <source>
        <dbReference type="SAM" id="Phobius"/>
    </source>
</evidence>
<feature type="compositionally biased region" description="Polar residues" evidence="1">
    <location>
        <begin position="651"/>
        <end position="674"/>
    </location>
</feature>
<feature type="region of interest" description="Disordered" evidence="1">
    <location>
        <begin position="145"/>
        <end position="181"/>
    </location>
</feature>
<reference evidence="3" key="2">
    <citation type="submission" date="2023-07" db="EMBL/GenBank/DDBJ databases">
        <authorList>
            <consortium name="Lawrence Berkeley National Laboratory"/>
            <person name="Haridas S."/>
            <person name="Hensen N."/>
            <person name="Bonometti L."/>
            <person name="Westerberg I."/>
            <person name="Brannstrom I.O."/>
            <person name="Guillou S."/>
            <person name="Cros-Aarteil S."/>
            <person name="Calhoun S."/>
            <person name="Kuo A."/>
            <person name="Mondo S."/>
            <person name="Pangilinan J."/>
            <person name="Riley R."/>
            <person name="LaButti K."/>
            <person name="Andreopoulos B."/>
            <person name="Lipzen A."/>
            <person name="Chen C."/>
            <person name="Yanf M."/>
            <person name="Daum C."/>
            <person name="Ng V."/>
            <person name="Clum A."/>
            <person name="Steindorff A."/>
            <person name="Ohm R."/>
            <person name="Martin F."/>
            <person name="Silar P."/>
            <person name="Natvig D."/>
            <person name="Lalanne C."/>
            <person name="Gautier V."/>
            <person name="Ament-velasquez S.L."/>
            <person name="Kruys A."/>
            <person name="Hutchinson M.I."/>
            <person name="Powell A.J."/>
            <person name="Barry K."/>
            <person name="Miller A.N."/>
            <person name="Grigoriev I.V."/>
            <person name="Debuchy R."/>
            <person name="Gladieux P."/>
            <person name="Thoren M.H."/>
            <person name="Johannesson H."/>
        </authorList>
    </citation>
    <scope>NUCLEOTIDE SEQUENCE</scope>
    <source>
        <strain evidence="3">FGSC 1904</strain>
    </source>
</reference>
<feature type="region of interest" description="Disordered" evidence="1">
    <location>
        <begin position="222"/>
        <end position="242"/>
    </location>
</feature>
<feature type="region of interest" description="Disordered" evidence="1">
    <location>
        <begin position="544"/>
        <end position="575"/>
    </location>
</feature>
<sequence length="736" mass="78188">WSFLQRLCSFIGTSVDVVFVLSFFSSVASPVLALLCMWFRFEPFILGPHNTTLVRHATGLFNKIRFIASKGVSAWNVMSQWVLRFSQAVRVRARHTGRDYVVLDRVYFVLRSPAPTPSPTIATDNRIVDQPETIISHQEIPHYLRSRREGRLGSESPDYGHLANRSTDEREAQDEARPTTTAGPVALEQTTEHHHQEVAEPTNAASSSVVVIPDISEVPAEPAAFVGPAPTRPSTSDRFQRLSQRMARVAREIGETPEQLQARLDEARALRTAQEAAPSTTAHTNQSPLPETDNTREQSPLFPVSSSQPRRTKTRQHQRNVPTPAPTPAPEPSVAPAPAPVLAVSRPVVTSTATPQPTVATAPSVSPEPTLVVQLTPPEIVITPPSPVLVPETPVEAVQDVIGEAIPGLPDNLLAPEATVQEIVTNVVTVPSVPAARVVPQLHWVARDSTVTEHEMDALRLQLEQLRISTPVAAFAAPAVTAQGAPGNAVQSSVSVPVLTTIPSLADDPVPSVAPSAEVSSLLEAVSASASDNDVEMEETLDVTGLQVSEPSSDGDLIMTENDVPPTVPVDQPEDHDMQDHAPEPSIFGSALGSLASLAPVQNYWELSPAFSSGPEAALSQFTFADTNTPIPTAPQTETREVDMEEAPAAQASTPSIVAGQETTVPATTSSDQATAPYTFGQQQAVQSPFTYALPGVSAPAPSFSSGQAQAPSAPAPISSAFSSLSSGQQQPAGTP</sequence>
<feature type="compositionally biased region" description="Basic and acidic residues" evidence="1">
    <location>
        <begin position="166"/>
        <end position="177"/>
    </location>
</feature>
<organism evidence="3 4">
    <name type="scientific">Sordaria brevicollis</name>
    <dbReference type="NCBI Taxonomy" id="83679"/>
    <lineage>
        <taxon>Eukaryota</taxon>
        <taxon>Fungi</taxon>
        <taxon>Dikarya</taxon>
        <taxon>Ascomycota</taxon>
        <taxon>Pezizomycotina</taxon>
        <taxon>Sordariomycetes</taxon>
        <taxon>Sordariomycetidae</taxon>
        <taxon>Sordariales</taxon>
        <taxon>Sordariaceae</taxon>
        <taxon>Sordaria</taxon>
    </lineage>
</organism>
<comment type="caution">
    <text evidence="3">The sequence shown here is derived from an EMBL/GenBank/DDBJ whole genome shotgun (WGS) entry which is preliminary data.</text>
</comment>
<feature type="compositionally biased region" description="Pro residues" evidence="1">
    <location>
        <begin position="323"/>
        <end position="337"/>
    </location>
</feature>
<feature type="compositionally biased region" description="Polar residues" evidence="1">
    <location>
        <begin position="232"/>
        <end position="242"/>
    </location>
</feature>
<feature type="region of interest" description="Disordered" evidence="1">
    <location>
        <begin position="271"/>
        <end position="337"/>
    </location>
</feature>
<dbReference type="EMBL" id="JAUTDP010000007">
    <property type="protein sequence ID" value="KAK3397812.1"/>
    <property type="molecule type" value="Genomic_DNA"/>
</dbReference>
<evidence type="ECO:0000256" key="1">
    <source>
        <dbReference type="SAM" id="MobiDB-lite"/>
    </source>
</evidence>